<evidence type="ECO:0000256" key="1">
    <source>
        <dbReference type="ARBA" id="ARBA00022448"/>
    </source>
</evidence>
<gene>
    <name evidence="6" type="ORF">S03H2_15667</name>
</gene>
<evidence type="ECO:0000313" key="6">
    <source>
        <dbReference type="EMBL" id="GAH35019.1"/>
    </source>
</evidence>
<keyword evidence="4" id="KW-0676">Redox-active center</keyword>
<dbReference type="GO" id="GO:0045454">
    <property type="term" value="P:cell redox homeostasis"/>
    <property type="evidence" value="ECO:0007669"/>
    <property type="project" value="TreeGrafter"/>
</dbReference>
<feature type="domain" description="Thioredoxin" evidence="5">
    <location>
        <begin position="19"/>
        <end position="136"/>
    </location>
</feature>
<name>X1G0C1_9ZZZZ</name>
<reference evidence="6" key="1">
    <citation type="journal article" date="2014" name="Front. Microbiol.">
        <title>High frequency of phylogenetically diverse reductive dehalogenase-homologous genes in deep subseafloor sedimentary metagenomes.</title>
        <authorList>
            <person name="Kawai M."/>
            <person name="Futagami T."/>
            <person name="Toyoda A."/>
            <person name="Takaki Y."/>
            <person name="Nishi S."/>
            <person name="Hori S."/>
            <person name="Arai W."/>
            <person name="Tsubouchi T."/>
            <person name="Morono Y."/>
            <person name="Uchiyama I."/>
            <person name="Ito T."/>
            <person name="Fujiyama A."/>
            <person name="Inagaki F."/>
            <person name="Takami H."/>
        </authorList>
    </citation>
    <scope>NUCLEOTIDE SEQUENCE</scope>
    <source>
        <strain evidence="6">Expedition CK06-06</strain>
    </source>
</reference>
<organism evidence="6">
    <name type="scientific">marine sediment metagenome</name>
    <dbReference type="NCBI Taxonomy" id="412755"/>
    <lineage>
        <taxon>unclassified sequences</taxon>
        <taxon>metagenomes</taxon>
        <taxon>ecological metagenomes</taxon>
    </lineage>
</organism>
<dbReference type="InterPro" id="IPR013766">
    <property type="entry name" value="Thioredoxin_domain"/>
</dbReference>
<dbReference type="EMBL" id="BARU01007973">
    <property type="protein sequence ID" value="GAH35019.1"/>
    <property type="molecule type" value="Genomic_DNA"/>
</dbReference>
<keyword evidence="3" id="KW-1015">Disulfide bond</keyword>
<dbReference type="PRINTS" id="PR00421">
    <property type="entry name" value="THIOREDOXIN"/>
</dbReference>
<dbReference type="GO" id="GO:0005829">
    <property type="term" value="C:cytosol"/>
    <property type="evidence" value="ECO:0007669"/>
    <property type="project" value="TreeGrafter"/>
</dbReference>
<dbReference type="FunFam" id="3.40.30.10:FF:000001">
    <property type="entry name" value="Thioredoxin"/>
    <property type="match status" value="1"/>
</dbReference>
<evidence type="ECO:0000256" key="4">
    <source>
        <dbReference type="ARBA" id="ARBA00023284"/>
    </source>
</evidence>
<protein>
    <recommendedName>
        <fullName evidence="5">Thioredoxin domain-containing protein</fullName>
    </recommendedName>
</protein>
<evidence type="ECO:0000256" key="2">
    <source>
        <dbReference type="ARBA" id="ARBA00022982"/>
    </source>
</evidence>
<dbReference type="InterPro" id="IPR036249">
    <property type="entry name" value="Thioredoxin-like_sf"/>
</dbReference>
<dbReference type="PANTHER" id="PTHR45663">
    <property type="entry name" value="GEO12009P1"/>
    <property type="match status" value="1"/>
</dbReference>
<dbReference type="PROSITE" id="PS00194">
    <property type="entry name" value="THIOREDOXIN_1"/>
    <property type="match status" value="1"/>
</dbReference>
<dbReference type="GO" id="GO:0015035">
    <property type="term" value="F:protein-disulfide reductase activity"/>
    <property type="evidence" value="ECO:0007669"/>
    <property type="project" value="InterPro"/>
</dbReference>
<evidence type="ECO:0000259" key="5">
    <source>
        <dbReference type="PROSITE" id="PS51352"/>
    </source>
</evidence>
<dbReference type="Gene3D" id="3.40.30.10">
    <property type="entry name" value="Glutaredoxin"/>
    <property type="match status" value="1"/>
</dbReference>
<dbReference type="InterPro" id="IPR005746">
    <property type="entry name" value="Thioredoxin"/>
</dbReference>
<proteinExistence type="predicted"/>
<dbReference type="CDD" id="cd02947">
    <property type="entry name" value="TRX_family"/>
    <property type="match status" value="1"/>
</dbReference>
<dbReference type="PANTHER" id="PTHR45663:SF11">
    <property type="entry name" value="GEO12009P1"/>
    <property type="match status" value="1"/>
</dbReference>
<dbReference type="InterPro" id="IPR017937">
    <property type="entry name" value="Thioredoxin_CS"/>
</dbReference>
<dbReference type="Pfam" id="PF00085">
    <property type="entry name" value="Thioredoxin"/>
    <property type="match status" value="1"/>
</dbReference>
<dbReference type="PROSITE" id="PS51352">
    <property type="entry name" value="THIOREDOXIN_2"/>
    <property type="match status" value="1"/>
</dbReference>
<comment type="caution">
    <text evidence="6">The sequence shown here is derived from an EMBL/GenBank/DDBJ whole genome shotgun (WGS) entry which is preliminary data.</text>
</comment>
<accession>X1G0C1</accession>
<dbReference type="NCBIfam" id="TIGR01068">
    <property type="entry name" value="thioredoxin"/>
    <property type="match status" value="1"/>
</dbReference>
<keyword evidence="1" id="KW-0813">Transport</keyword>
<keyword evidence="2" id="KW-0249">Electron transport</keyword>
<dbReference type="SUPFAM" id="SSF52833">
    <property type="entry name" value="Thioredoxin-like"/>
    <property type="match status" value="1"/>
</dbReference>
<dbReference type="AlphaFoldDB" id="X1G0C1"/>
<evidence type="ECO:0000256" key="3">
    <source>
        <dbReference type="ARBA" id="ARBA00023157"/>
    </source>
</evidence>
<sequence>MDELEEIKKRKLEQLKKQYMNGGKNMEGNLPNTPLEITDADVEDNIKKYETIVIDCWAPWCGPCRMVHPIIEELAKEMQGKIVFGKLNVDENPMTSAKHQIMSIPTLLIFKNGTLVDRLVGAMPKPQLKAKLEPYK</sequence>